<name>A0A3S5AZ57_9PLAT</name>
<reference evidence="2" key="1">
    <citation type="submission" date="2018-11" db="EMBL/GenBank/DDBJ databases">
        <authorList>
            <consortium name="Pathogen Informatics"/>
        </authorList>
    </citation>
    <scope>NUCLEOTIDE SEQUENCE</scope>
</reference>
<gene>
    <name evidence="2" type="ORF">PXEA_LOCUS2107</name>
</gene>
<sequence length="297" mass="33131">MLFRLNQVLGREFFCKKGTARCTQVCCFRMSPLHERRANRLDIHLQLCDMLPLKGRERGRESLQAQGHLGGYKKKTGFKQNHPLGCTSVLFGAFLVDRMIGLLVCLVQLEAFVESSHHKLRVLVPDSVESSIRDVGLAAGDHLWGTLTLDCLQKFRVLLGLVVGRRHAFVQLQPVTIAVIRFRFGSCADPACRRGLTGPDFSIPGHFVHLLLPSKMHRFLDLAAASLLAKRPSGNKRNPSPPPQRPDKTVPHTRPQCPFRGAAIGSGHGRAPLESNTCRRSLLLSFFINQVYACLRN</sequence>
<dbReference type="AlphaFoldDB" id="A0A3S5AZ57"/>
<keyword evidence="3" id="KW-1185">Reference proteome</keyword>
<evidence type="ECO:0000313" key="3">
    <source>
        <dbReference type="Proteomes" id="UP000784294"/>
    </source>
</evidence>
<dbReference type="EMBL" id="CAAALY010004462">
    <property type="protein sequence ID" value="VEL08667.1"/>
    <property type="molecule type" value="Genomic_DNA"/>
</dbReference>
<dbReference type="Proteomes" id="UP000784294">
    <property type="component" value="Unassembled WGS sequence"/>
</dbReference>
<evidence type="ECO:0000256" key="1">
    <source>
        <dbReference type="SAM" id="MobiDB-lite"/>
    </source>
</evidence>
<evidence type="ECO:0000313" key="2">
    <source>
        <dbReference type="EMBL" id="VEL08667.1"/>
    </source>
</evidence>
<proteinExistence type="predicted"/>
<organism evidence="2 3">
    <name type="scientific">Protopolystoma xenopodis</name>
    <dbReference type="NCBI Taxonomy" id="117903"/>
    <lineage>
        <taxon>Eukaryota</taxon>
        <taxon>Metazoa</taxon>
        <taxon>Spiralia</taxon>
        <taxon>Lophotrochozoa</taxon>
        <taxon>Platyhelminthes</taxon>
        <taxon>Monogenea</taxon>
        <taxon>Polyopisthocotylea</taxon>
        <taxon>Polystomatidea</taxon>
        <taxon>Polystomatidae</taxon>
        <taxon>Protopolystoma</taxon>
    </lineage>
</organism>
<feature type="region of interest" description="Disordered" evidence="1">
    <location>
        <begin position="231"/>
        <end position="261"/>
    </location>
</feature>
<protein>
    <submittedName>
        <fullName evidence="2">Uncharacterized protein</fullName>
    </submittedName>
</protein>
<comment type="caution">
    <text evidence="2">The sequence shown here is derived from an EMBL/GenBank/DDBJ whole genome shotgun (WGS) entry which is preliminary data.</text>
</comment>
<accession>A0A3S5AZ57</accession>